<dbReference type="GO" id="GO:0036424">
    <property type="term" value="F:L-phosphoserine phosphatase activity"/>
    <property type="evidence" value="ECO:0007669"/>
    <property type="project" value="UniProtKB-UniRule"/>
</dbReference>
<gene>
    <name evidence="4" type="ORF">DFR56_102269</name>
</gene>
<dbReference type="HAMAP" id="MF_02240">
    <property type="entry name" value="PSP"/>
    <property type="match status" value="1"/>
</dbReference>
<dbReference type="Pfam" id="PF00702">
    <property type="entry name" value="Hydrolase"/>
    <property type="match status" value="1"/>
</dbReference>
<keyword evidence="3" id="KW-0170">Cobalt</keyword>
<dbReference type="PANTHER" id="PTHR46470:SF3">
    <property type="entry name" value="N-ACYLNEURAMINATE-9-PHOSPHATASE"/>
    <property type="match status" value="1"/>
</dbReference>
<keyword evidence="5" id="KW-1185">Reference proteome</keyword>
<evidence type="ECO:0000313" key="4">
    <source>
        <dbReference type="EMBL" id="PXW89492.1"/>
    </source>
</evidence>
<keyword evidence="2 3" id="KW-0460">Magnesium</keyword>
<dbReference type="InterPro" id="IPR044266">
    <property type="entry name" value="PSP_YsaA"/>
</dbReference>
<keyword evidence="3" id="KW-0718">Serine biosynthesis</keyword>
<organism evidence="4 5">
    <name type="scientific">Pseudogracilibacillus auburnensis</name>
    <dbReference type="NCBI Taxonomy" id="1494959"/>
    <lineage>
        <taxon>Bacteria</taxon>
        <taxon>Bacillati</taxon>
        <taxon>Bacillota</taxon>
        <taxon>Bacilli</taxon>
        <taxon>Bacillales</taxon>
        <taxon>Bacillaceae</taxon>
        <taxon>Pseudogracilibacillus</taxon>
    </lineage>
</organism>
<comment type="pathway">
    <text evidence="3">Amino-acid biosynthesis; L-serine biosynthesis; L-serine from 3-phospho-D-glycerate: step 3/3.</text>
</comment>
<dbReference type="Gene3D" id="1.20.120.1600">
    <property type="match status" value="1"/>
</dbReference>
<evidence type="ECO:0000256" key="2">
    <source>
        <dbReference type="ARBA" id="ARBA00022842"/>
    </source>
</evidence>
<comment type="catalytic activity">
    <reaction evidence="3">
        <text>O-phospho-L-serine + H2O = L-serine + phosphate</text>
        <dbReference type="Rhea" id="RHEA:21208"/>
        <dbReference type="ChEBI" id="CHEBI:15377"/>
        <dbReference type="ChEBI" id="CHEBI:33384"/>
        <dbReference type="ChEBI" id="CHEBI:43474"/>
        <dbReference type="ChEBI" id="CHEBI:57524"/>
        <dbReference type="EC" id="3.1.3.3"/>
    </reaction>
</comment>
<dbReference type="InterPro" id="IPR006439">
    <property type="entry name" value="HAD-SF_hydro_IA"/>
</dbReference>
<dbReference type="Gene3D" id="3.40.50.1000">
    <property type="entry name" value="HAD superfamily/HAD-like"/>
    <property type="match status" value="1"/>
</dbReference>
<evidence type="ECO:0000313" key="5">
    <source>
        <dbReference type="Proteomes" id="UP000247978"/>
    </source>
</evidence>
<keyword evidence="1 3" id="KW-0378">Hydrolase</keyword>
<evidence type="ECO:0000256" key="1">
    <source>
        <dbReference type="ARBA" id="ARBA00022801"/>
    </source>
</evidence>
<dbReference type="InterPro" id="IPR023214">
    <property type="entry name" value="HAD_sf"/>
</dbReference>
<dbReference type="NCBIfam" id="TIGR01549">
    <property type="entry name" value="HAD-SF-IA-v1"/>
    <property type="match status" value="1"/>
</dbReference>
<dbReference type="PANTHER" id="PTHR46470">
    <property type="entry name" value="N-ACYLNEURAMINATE-9-PHOSPHATASE"/>
    <property type="match status" value="1"/>
</dbReference>
<dbReference type="OrthoDB" id="9809962at2"/>
<sequence>MLKAVIFDLDDTLLWDHKSVSEAFKSTCAKAVEKYDIDPLQLEENVRKHAEDLYPTYETYKFVSNIGIGTFEGMWGEFQDEGEAFQKLRETVPLYRKQAWLQGLKDLDIEDEELAETLAKTFPEERKKHIFLYDETLEVLDALKGKYKLLMLTNGSPHLQHTKLSLSPEIEPYFDHIVISGDFGSGKPSTELFNYALSLLEVEKREVIMVGDNPLTDILGASKIGIDSIWINHHNKELTEVTPTYEVSRLKEIMPIIKSLNE</sequence>
<name>A0A2V3W5U1_9BACI</name>
<comment type="cofactor">
    <cofactor evidence="3">
        <name>Mg(2+)</name>
        <dbReference type="ChEBI" id="CHEBI:18420"/>
    </cofactor>
    <cofactor evidence="3">
        <name>Co(2+)</name>
        <dbReference type="ChEBI" id="CHEBI:48828"/>
    </cofactor>
</comment>
<dbReference type="InterPro" id="IPR036412">
    <property type="entry name" value="HAD-like_sf"/>
</dbReference>
<dbReference type="NCBIfam" id="TIGR01509">
    <property type="entry name" value="HAD-SF-IA-v3"/>
    <property type="match status" value="1"/>
</dbReference>
<dbReference type="RefSeq" id="WP_110394210.1">
    <property type="nucleotide sequence ID" value="NZ_JADIJL010000001.1"/>
</dbReference>
<dbReference type="SFLD" id="SFLDS00003">
    <property type="entry name" value="Haloacid_Dehalogenase"/>
    <property type="match status" value="1"/>
</dbReference>
<dbReference type="GO" id="GO:0006564">
    <property type="term" value="P:L-serine biosynthetic process"/>
    <property type="evidence" value="ECO:0007669"/>
    <property type="project" value="UniProtKB-UniRule"/>
</dbReference>
<accession>A0A2V3W5U1</accession>
<dbReference type="EMBL" id="QJJQ01000002">
    <property type="protein sequence ID" value="PXW89492.1"/>
    <property type="molecule type" value="Genomic_DNA"/>
</dbReference>
<dbReference type="EC" id="3.1.3.3" evidence="3"/>
<reference evidence="4 5" key="1">
    <citation type="submission" date="2018-05" db="EMBL/GenBank/DDBJ databases">
        <title>Genomic Encyclopedia of Type Strains, Phase IV (KMG-IV): sequencing the most valuable type-strain genomes for metagenomic binning, comparative biology and taxonomic classification.</title>
        <authorList>
            <person name="Goeker M."/>
        </authorList>
    </citation>
    <scope>NUCLEOTIDE SEQUENCE [LARGE SCALE GENOMIC DNA]</scope>
    <source>
        <strain evidence="4 5">DSM 28556</strain>
    </source>
</reference>
<comment type="catalytic activity">
    <reaction evidence="3">
        <text>O-phospho-D-serine + H2O = D-serine + phosphate</text>
        <dbReference type="Rhea" id="RHEA:24873"/>
        <dbReference type="ChEBI" id="CHEBI:15377"/>
        <dbReference type="ChEBI" id="CHEBI:35247"/>
        <dbReference type="ChEBI" id="CHEBI:43474"/>
        <dbReference type="ChEBI" id="CHEBI:58680"/>
        <dbReference type="EC" id="3.1.3.3"/>
    </reaction>
</comment>
<comment type="similarity">
    <text evidence="3">Belongs to the HAD-like hydrolase superfamily.</text>
</comment>
<protein>
    <recommendedName>
        <fullName evidence="3">Phosphoserine phosphatase</fullName>
        <shortName evidence="3">PSP</shortName>
        <ecNumber evidence="3">3.1.3.3</ecNumber>
    </recommendedName>
</protein>
<dbReference type="AlphaFoldDB" id="A0A2V3W5U1"/>
<evidence type="ECO:0000256" key="3">
    <source>
        <dbReference type="HAMAP-Rule" id="MF_02240"/>
    </source>
</evidence>
<dbReference type="SUPFAM" id="SSF56784">
    <property type="entry name" value="HAD-like"/>
    <property type="match status" value="1"/>
</dbReference>
<dbReference type="InterPro" id="IPR051400">
    <property type="entry name" value="HAD-like_hydrolase"/>
</dbReference>
<proteinExistence type="inferred from homology"/>
<comment type="caution">
    <text evidence="4">The sequence shown here is derived from an EMBL/GenBank/DDBJ whole genome shotgun (WGS) entry which is preliminary data.</text>
</comment>
<comment type="function">
    <text evidence="3">Catalyzes the last step of the phosphorylated serine biosynthetic pathway, i.e. dephosphorylation of O-phospho-L-serine to form L-serine.</text>
</comment>
<keyword evidence="3" id="KW-0028">Amino-acid biosynthesis</keyword>
<dbReference type="SFLD" id="SFLDG01135">
    <property type="entry name" value="C1.5.6:_HAD__Beta-PGM__Phospha"/>
    <property type="match status" value="1"/>
</dbReference>
<dbReference type="Proteomes" id="UP000247978">
    <property type="component" value="Unassembled WGS sequence"/>
</dbReference>
<dbReference type="SFLD" id="SFLDG01129">
    <property type="entry name" value="C1.5:_HAD__Beta-PGM__Phosphata"/>
    <property type="match status" value="1"/>
</dbReference>